<proteinExistence type="predicted"/>
<comment type="caution">
    <text evidence="1">The sequence shown here is derived from an EMBL/GenBank/DDBJ whole genome shotgun (WGS) entry which is preliminary data.</text>
</comment>
<evidence type="ECO:0000313" key="2">
    <source>
        <dbReference type="Proteomes" id="UP001281147"/>
    </source>
</evidence>
<dbReference type="Proteomes" id="UP001281147">
    <property type="component" value="Unassembled WGS sequence"/>
</dbReference>
<sequence>MSHFLGTPSYSRIWKLAESQRRNKLDAAKILRKRLLSGPTVDVYVGKDQKHWSLHRNLLCHHSSYFETEFQGHEVPKQQDAHMHNRLELPDDDPRGFELLVKWLYQGQLDDASHMSDEARYDYAVACHKLYQLCDKFDMILLKNLAMDSYRSNLHAAQLVPDADEINEIYRACPSGSPFRKLMTKIAARQIMDPGTEKDAEGYRCCFEGNPDFAVEMVNAIRNMSGGMLFDDPTEDETCEEWHDHRDGSECHLKRKGNLQVNGDTGMPRPMMVVSVRCNNEYSWCKGAHRTPNSAAKRLQHPRLPELSTERSTPRKLNVGSQQSPARPRTTPARQTPKSTRFADAAPTTPIQDRPGDQAAEKPTQKPTPPQKLHRKAAPTVNGRNAESVEDEPRKLPTRASQHPAAQANGVPQDHQGNPGDPKSTAERAVKPKSKRADEMPDNASSVGSGPHKISHVNGIVSQLNGVNGSLSDSGSRNQAGADEGVAKKPAPKLKRKTNGAAS</sequence>
<name>A0ACC3N8M5_9PEZI</name>
<keyword evidence="2" id="KW-1185">Reference proteome</keyword>
<protein>
    <submittedName>
        <fullName evidence="1">Uncharacterized protein</fullName>
    </submittedName>
</protein>
<dbReference type="EMBL" id="JAUTXU010000077">
    <property type="protein sequence ID" value="KAK3711318.1"/>
    <property type="molecule type" value="Genomic_DNA"/>
</dbReference>
<reference evidence="1" key="1">
    <citation type="submission" date="2023-07" db="EMBL/GenBank/DDBJ databases">
        <title>Black Yeasts Isolated from many extreme environments.</title>
        <authorList>
            <person name="Coleine C."/>
            <person name="Stajich J.E."/>
            <person name="Selbmann L."/>
        </authorList>
    </citation>
    <scope>NUCLEOTIDE SEQUENCE</scope>
    <source>
        <strain evidence="1">CCFEE 5714</strain>
    </source>
</reference>
<organism evidence="1 2">
    <name type="scientific">Vermiconidia calcicola</name>
    <dbReference type="NCBI Taxonomy" id="1690605"/>
    <lineage>
        <taxon>Eukaryota</taxon>
        <taxon>Fungi</taxon>
        <taxon>Dikarya</taxon>
        <taxon>Ascomycota</taxon>
        <taxon>Pezizomycotina</taxon>
        <taxon>Dothideomycetes</taxon>
        <taxon>Dothideomycetidae</taxon>
        <taxon>Mycosphaerellales</taxon>
        <taxon>Extremaceae</taxon>
        <taxon>Vermiconidia</taxon>
    </lineage>
</organism>
<accession>A0ACC3N8M5</accession>
<gene>
    <name evidence="1" type="ORF">LTR37_009698</name>
</gene>
<evidence type="ECO:0000313" key="1">
    <source>
        <dbReference type="EMBL" id="KAK3711318.1"/>
    </source>
</evidence>